<dbReference type="GO" id="GO:0017147">
    <property type="term" value="F:Wnt-protein binding"/>
    <property type="evidence" value="ECO:0007669"/>
    <property type="project" value="TreeGrafter"/>
</dbReference>
<feature type="repeat" description="LDL-receptor class B" evidence="1">
    <location>
        <begin position="160"/>
        <end position="202"/>
    </location>
</feature>
<gene>
    <name evidence="2" type="ORF">MG293_007264</name>
</gene>
<dbReference type="GO" id="GO:0043410">
    <property type="term" value="P:positive regulation of MAPK cascade"/>
    <property type="evidence" value="ECO:0007669"/>
    <property type="project" value="TreeGrafter"/>
</dbReference>
<dbReference type="Gene3D" id="2.120.10.30">
    <property type="entry name" value="TolB, C-terminal domain"/>
    <property type="match status" value="3"/>
</dbReference>
<evidence type="ECO:0000256" key="1">
    <source>
        <dbReference type="PROSITE-ProRule" id="PRU00461"/>
    </source>
</evidence>
<evidence type="ECO:0000313" key="2">
    <source>
        <dbReference type="EMBL" id="KAI4543138.1"/>
    </source>
</evidence>
<dbReference type="SUPFAM" id="SSF101898">
    <property type="entry name" value="NHL repeat"/>
    <property type="match status" value="1"/>
</dbReference>
<comment type="caution">
    <text evidence="2">The sequence shown here is derived from an EMBL/GenBank/DDBJ whole genome shotgun (WGS) entry which is preliminary data.</text>
</comment>
<dbReference type="InterPro" id="IPR011042">
    <property type="entry name" value="6-blade_b-propeller_TolB-like"/>
</dbReference>
<evidence type="ECO:0000313" key="3">
    <source>
        <dbReference type="Proteomes" id="UP001214576"/>
    </source>
</evidence>
<protein>
    <submittedName>
        <fullName evidence="2">Uncharacterized protein</fullName>
    </submittedName>
</protein>
<dbReference type="PANTHER" id="PTHR46513:SF5">
    <property type="entry name" value="PRO-EPIDERMAL GROWTH FACTOR"/>
    <property type="match status" value="1"/>
</dbReference>
<proteinExistence type="predicted"/>
<dbReference type="AlphaFoldDB" id="A0AAD4U9Y5"/>
<name>A0AAD4U9Y5_OVIAM</name>
<dbReference type="GO" id="GO:0060070">
    <property type="term" value="P:canonical Wnt signaling pathway"/>
    <property type="evidence" value="ECO:0007669"/>
    <property type="project" value="TreeGrafter"/>
</dbReference>
<dbReference type="PANTHER" id="PTHR46513">
    <property type="entry name" value="VITELLOGENIN RECEPTOR-LIKE PROTEIN-RELATED-RELATED"/>
    <property type="match status" value="1"/>
</dbReference>
<dbReference type="InterPro" id="IPR050778">
    <property type="entry name" value="Cueball_EGF_LRP_Nidogen"/>
</dbReference>
<dbReference type="SMART" id="SM00135">
    <property type="entry name" value="LY"/>
    <property type="match status" value="3"/>
</dbReference>
<dbReference type="GO" id="GO:0007173">
    <property type="term" value="P:epidermal growth factor receptor signaling pathway"/>
    <property type="evidence" value="ECO:0007669"/>
    <property type="project" value="TreeGrafter"/>
</dbReference>
<dbReference type="Pfam" id="PF00058">
    <property type="entry name" value="Ldl_recept_b"/>
    <property type="match status" value="1"/>
</dbReference>
<dbReference type="GO" id="GO:0042813">
    <property type="term" value="F:Wnt receptor activity"/>
    <property type="evidence" value="ECO:0007669"/>
    <property type="project" value="TreeGrafter"/>
</dbReference>
<keyword evidence="3" id="KW-1185">Reference proteome</keyword>
<dbReference type="EMBL" id="JAKZEL010000006">
    <property type="protein sequence ID" value="KAI4543138.1"/>
    <property type="molecule type" value="Genomic_DNA"/>
</dbReference>
<accession>A0AAD4U9Y5</accession>
<dbReference type="GO" id="GO:0008083">
    <property type="term" value="F:growth factor activity"/>
    <property type="evidence" value="ECO:0007669"/>
    <property type="project" value="TreeGrafter"/>
</dbReference>
<dbReference type="GO" id="GO:0005886">
    <property type="term" value="C:plasma membrane"/>
    <property type="evidence" value="ECO:0007669"/>
    <property type="project" value="TreeGrafter"/>
</dbReference>
<dbReference type="Proteomes" id="UP001214576">
    <property type="component" value="Unassembled WGS sequence"/>
</dbReference>
<dbReference type="InterPro" id="IPR000033">
    <property type="entry name" value="LDLR_classB_rpt"/>
</dbReference>
<dbReference type="PROSITE" id="PS51120">
    <property type="entry name" value="LDLRB"/>
    <property type="match status" value="1"/>
</dbReference>
<reference evidence="2" key="1">
    <citation type="submission" date="2022-03" db="EMBL/GenBank/DDBJ databases">
        <title>Genomic analyses of argali, domestic sheep and their hybrids provide insights into chromosomal evolution, heterosis and genetic basis of agronomic traits.</title>
        <authorList>
            <person name="Li M."/>
        </authorList>
    </citation>
    <scope>NUCLEOTIDE SEQUENCE</scope>
    <source>
        <strain evidence="2">CAU-MHL-2022a</strain>
        <tissue evidence="2">Skin</tissue>
    </source>
</reference>
<organism evidence="2 3">
    <name type="scientific">Ovis ammon polii</name>
    <dbReference type="NCBI Taxonomy" id="230172"/>
    <lineage>
        <taxon>Eukaryota</taxon>
        <taxon>Metazoa</taxon>
        <taxon>Chordata</taxon>
        <taxon>Craniata</taxon>
        <taxon>Vertebrata</taxon>
        <taxon>Euteleostomi</taxon>
        <taxon>Mammalia</taxon>
        <taxon>Eutheria</taxon>
        <taxon>Laurasiatheria</taxon>
        <taxon>Artiodactyla</taxon>
        <taxon>Ruminantia</taxon>
        <taxon>Pecora</taxon>
        <taxon>Bovidae</taxon>
        <taxon>Caprinae</taxon>
        <taxon>Ovis</taxon>
    </lineage>
</organism>
<dbReference type="GO" id="GO:0008284">
    <property type="term" value="P:positive regulation of cell population proliferation"/>
    <property type="evidence" value="ECO:0007669"/>
    <property type="project" value="TreeGrafter"/>
</dbReference>
<sequence length="309" mass="34241">MEVKLLLETSGKIAAVSLDELDKRLFWIQYHREGGDPCICSCDYDGGSVPFSKYPLWHNLLAASLFGDRIFYSTWKKKTIWIANKHTGKDMVKITLNSSFVPPSGIKVVHPLVQPKAEGDAWASVLKWTERANMDGSQRERLIEEDAGLAEGLAVDWIGCKLYWTDRGKSLIEGSDLNGKYREIIIKKGISQPRGIAVHPMANGIAINYLTDKLYWCNAKQSVIEMSNLDGLKCQRLAQKDVGSGDNLSSEVAPLDVLAGSRELDYNVRVSAPASGRDHGVSVLGTIIMENGAPDAYGHRTRKLYCIIQ</sequence>